<gene>
    <name evidence="1" type="primary">NSP1</name>
    <name evidence="1" type="ORF">L312_42277gpNSP1</name>
</gene>
<dbReference type="EMBL" id="KJ752079">
    <property type="protein sequence ID" value="AHZ32872.1"/>
    <property type="molecule type" value="Genomic_RNA"/>
</dbReference>
<dbReference type="Proteomes" id="UP000167086">
    <property type="component" value="Genome"/>
</dbReference>
<organism evidence="1 2">
    <name type="scientific">Rotavirus G</name>
    <dbReference type="NCBI Taxonomy" id="183407"/>
    <lineage>
        <taxon>Viruses</taxon>
        <taxon>Riboviria</taxon>
        <taxon>Orthornavirae</taxon>
        <taxon>Duplornaviricota</taxon>
        <taxon>Resentoviricetes</taxon>
        <taxon>Reovirales</taxon>
        <taxon>Sedoreoviridae</taxon>
        <taxon>Rotavirus</taxon>
        <taxon>Rotavirus gammagastroenteritidis</taxon>
    </lineage>
</organism>
<accession>A0A024CFI1</accession>
<evidence type="ECO:0000313" key="1">
    <source>
        <dbReference type="EMBL" id="AHZ32872.1"/>
    </source>
</evidence>
<sequence length="324" mass="37765">MVISNEKEKFPISGTKDWINSYLINPMISPVVVYEWKDDIADLGMITPFNECPIVPGEKLLIHKVCATKHEHWCGHLHVPDQERNSWKHESRLCMATCDKIFWPCGAKRIRIDGKIMEGDDFVRCKCGQFYPTKITKNGDFTVLTFCANDYAAIEVGMSYGEQCRNCKKMYRYYRAANGFEGDTRSWWKTDKLCVQCTPYKELCRVMMAGKQIRFIDNNYKEMKANFGRRIRRENRSSLAIKEVNSPSIVYKLEVIEKSSEWHNSISEMLTAINLIYRGEFRTDALDRDIVILSSLYGRRIFRSDSASDMFSLIRTHLKKMSML</sequence>
<reference evidence="1 2" key="1">
    <citation type="journal article" date="2015" name="Genome Announc.">
        <title>Complete genomic sequence for an avian group g rotavirus from South Africa.</title>
        <authorList>
            <person name="Stucker K.M."/>
            <person name="Stockwell T.B."/>
            <person name="Nyaga M.M."/>
            <person name="Halpin R.A."/>
            <person name="Fedorova N."/>
            <person name="Akopov A."/>
            <person name="Ngoveni H."/>
            <person name="Peenze I."/>
            <person name="Seheri M.L."/>
            <person name="Mphahlele M.J."/>
            <person name="Wentworth D.E."/>
        </authorList>
    </citation>
    <scope>NUCLEOTIDE SEQUENCE [LARGE SCALE GENOMIC DNA]</scope>
    <source>
        <strain evidence="1">RVG/chicken/ZAF/MRC-DPRU1679/2011/GXP[X]</strain>
    </source>
</reference>
<protein>
    <submittedName>
        <fullName evidence="1">Non-structural protein 1-2</fullName>
    </submittedName>
</protein>
<name>A0A024CFI1_9REOV</name>
<proteinExistence type="predicted"/>
<evidence type="ECO:0000313" key="2">
    <source>
        <dbReference type="Proteomes" id="UP000167086"/>
    </source>
</evidence>